<dbReference type="PANTHER" id="PTHR11188">
    <property type="entry name" value="ARRESTIN DOMAIN CONTAINING PROTEIN"/>
    <property type="match status" value="1"/>
</dbReference>
<comment type="similarity">
    <text evidence="1">Belongs to the arrestin family.</text>
</comment>
<comment type="caution">
    <text evidence="4">The sequence shown here is derived from an EMBL/GenBank/DDBJ whole genome shotgun (WGS) entry which is preliminary data.</text>
</comment>
<dbReference type="AlphaFoldDB" id="A0A8X6MEL7"/>
<evidence type="ECO:0000313" key="4">
    <source>
        <dbReference type="EMBL" id="GFS46562.1"/>
    </source>
</evidence>
<dbReference type="InterPro" id="IPR014756">
    <property type="entry name" value="Ig_E-set"/>
</dbReference>
<dbReference type="GO" id="GO:0015031">
    <property type="term" value="P:protein transport"/>
    <property type="evidence" value="ECO:0007669"/>
    <property type="project" value="TreeGrafter"/>
</dbReference>
<reference evidence="4" key="1">
    <citation type="submission" date="2020-08" db="EMBL/GenBank/DDBJ databases">
        <title>Multicomponent nature underlies the extraordinary mechanical properties of spider dragline silk.</title>
        <authorList>
            <person name="Kono N."/>
            <person name="Nakamura H."/>
            <person name="Mori M."/>
            <person name="Yoshida Y."/>
            <person name="Ohtoshi R."/>
            <person name="Malay A.D."/>
            <person name="Moran D.A.P."/>
            <person name="Tomita M."/>
            <person name="Numata K."/>
            <person name="Arakawa K."/>
        </authorList>
    </citation>
    <scope>NUCLEOTIDE SEQUENCE</scope>
</reference>
<accession>A0A8X6MEL7</accession>
<evidence type="ECO:0000256" key="1">
    <source>
        <dbReference type="ARBA" id="ARBA00005298"/>
    </source>
</evidence>
<gene>
    <name evidence="4" type="primary">Arrdc3</name>
    <name evidence="4" type="ORF">NPIL_585641</name>
</gene>
<protein>
    <submittedName>
        <fullName evidence="4">Arrestin domain-containing protein 3</fullName>
    </submittedName>
</protein>
<evidence type="ECO:0000259" key="3">
    <source>
        <dbReference type="SMART" id="SM01017"/>
    </source>
</evidence>
<dbReference type="SUPFAM" id="SSF81296">
    <property type="entry name" value="E set domains"/>
    <property type="match status" value="2"/>
</dbReference>
<dbReference type="InterPro" id="IPR011021">
    <property type="entry name" value="Arrestin-like_N"/>
</dbReference>
<proteinExistence type="inferred from homology"/>
<dbReference type="InterPro" id="IPR011022">
    <property type="entry name" value="Arrestin_C-like"/>
</dbReference>
<feature type="region of interest" description="Disordered" evidence="2">
    <location>
        <begin position="389"/>
        <end position="411"/>
    </location>
</feature>
<sequence length="411" mass="46279">MGKLRVFEIVFDNGKSVYNPSELVNGKCIVDLRGDMKMKTLRILMRGVAKVHWTESRSTGNRLGAYTEHYNAEIEYFLKRQVLFGSETGDGREVLTEGRHEFHFSFQLPSGGISTSFEGKYGSIRYWLKAEMEKPWTFNHKAKKAFTVICPIDINRAEYLVPVENNMEKVLCCWCCTSGPISLYARTDRKGYCPGESIAITADFENLSSRTIIPHATLHQTQTFLAGGKSRTRHSKYTIVTGLAIQPGRTTSWDAQLLKIPAVTPSIINCCLIRVDYAVRISLQIPGAYNLSMDLPVLIGTVPLRPANYRHVTPVLENGNEPAENPMYYQPAPPYSELDMSAIPVEPPPTYAECVEGSVDIADDDDDNIIGDTRFTPMYAYVHSYHHQPPPAYSEVDPQNRLPYSYSSEIR</sequence>
<evidence type="ECO:0000256" key="2">
    <source>
        <dbReference type="SAM" id="MobiDB-lite"/>
    </source>
</evidence>
<dbReference type="GO" id="GO:0005737">
    <property type="term" value="C:cytoplasm"/>
    <property type="evidence" value="ECO:0007669"/>
    <property type="project" value="TreeGrafter"/>
</dbReference>
<dbReference type="EMBL" id="BMAW01044825">
    <property type="protein sequence ID" value="GFS46562.1"/>
    <property type="molecule type" value="Genomic_DNA"/>
</dbReference>
<name>A0A8X6MEL7_NEPPI</name>
<dbReference type="Pfam" id="PF02752">
    <property type="entry name" value="Arrestin_C"/>
    <property type="match status" value="1"/>
</dbReference>
<dbReference type="SMART" id="SM01017">
    <property type="entry name" value="Arrestin_C"/>
    <property type="match status" value="1"/>
</dbReference>
<keyword evidence="5" id="KW-1185">Reference proteome</keyword>
<evidence type="ECO:0000313" key="5">
    <source>
        <dbReference type="Proteomes" id="UP000887013"/>
    </source>
</evidence>
<organism evidence="4 5">
    <name type="scientific">Nephila pilipes</name>
    <name type="common">Giant wood spider</name>
    <name type="synonym">Nephila maculata</name>
    <dbReference type="NCBI Taxonomy" id="299642"/>
    <lineage>
        <taxon>Eukaryota</taxon>
        <taxon>Metazoa</taxon>
        <taxon>Ecdysozoa</taxon>
        <taxon>Arthropoda</taxon>
        <taxon>Chelicerata</taxon>
        <taxon>Arachnida</taxon>
        <taxon>Araneae</taxon>
        <taxon>Araneomorphae</taxon>
        <taxon>Entelegynae</taxon>
        <taxon>Araneoidea</taxon>
        <taxon>Nephilidae</taxon>
        <taxon>Nephila</taxon>
    </lineage>
</organism>
<dbReference type="Proteomes" id="UP000887013">
    <property type="component" value="Unassembled WGS sequence"/>
</dbReference>
<dbReference type="Pfam" id="PF00339">
    <property type="entry name" value="Arrestin_N"/>
    <property type="match status" value="1"/>
</dbReference>
<feature type="domain" description="Arrestin C-terminal-like" evidence="3">
    <location>
        <begin position="177"/>
        <end position="304"/>
    </location>
</feature>
<dbReference type="InterPro" id="IPR050357">
    <property type="entry name" value="Arrestin_domain-protein"/>
</dbReference>
<dbReference type="Gene3D" id="2.60.40.640">
    <property type="match status" value="2"/>
</dbReference>
<dbReference type="PANTHER" id="PTHR11188:SF17">
    <property type="entry name" value="FI21816P1"/>
    <property type="match status" value="1"/>
</dbReference>
<dbReference type="InterPro" id="IPR014752">
    <property type="entry name" value="Arrestin-like_C"/>
</dbReference>
<dbReference type="OrthoDB" id="2333384at2759"/>